<dbReference type="EMBL" id="CP010725">
    <property type="protein sequence ID" value="AUQ99360.1"/>
    <property type="molecule type" value="Genomic_DNA"/>
</dbReference>
<accession>A0A2I7KA29</accession>
<protein>
    <submittedName>
        <fullName evidence="1">DNA polymerase III beta subunit-like protein</fullName>
    </submittedName>
</protein>
<sequence>MNAHSEIKTDVATKSLKVDTSELRAALAWVNKVRETFHPARRNAA</sequence>
<proteinExistence type="predicted"/>
<dbReference type="AlphaFoldDB" id="A0A2I7KA29"/>
<reference evidence="1 2" key="1">
    <citation type="journal article" date="2017" name="Front. Microbiol.">
        <title>Phaeobacter piscinae sp. nov., a species of the Roseobacter group and potential aquaculture probiont.</title>
        <authorList>
            <person name="Sonnenschein E.C."/>
            <person name="Phippen C.B.W."/>
            <person name="Nielsen K.F."/>
            <person name="Mateiu R.V."/>
            <person name="Melchiorsen J."/>
            <person name="Gram L."/>
            <person name="Overmann J."/>
            <person name="Freese H.M."/>
        </authorList>
    </citation>
    <scope>NUCLEOTIDE SEQUENCE [LARGE SCALE GENOMIC DNA]</scope>
    <source>
        <strain evidence="1 2">P88</strain>
    </source>
</reference>
<gene>
    <name evidence="1" type="ORF">PhaeoP88_01990</name>
</gene>
<name>A0A2I7KA29_9RHOB</name>
<reference evidence="1 2" key="2">
    <citation type="journal article" date="2017" name="Genome Biol. Evol.">
        <title>Trajectories and Drivers of Genome Evolution in Surface-Associated Marine Phaeobacter.</title>
        <authorList>
            <person name="Freese H.M."/>
            <person name="Sikorski J."/>
            <person name="Bunk B."/>
            <person name="Scheuner C."/>
            <person name="Meier-Kolthoff J.P."/>
            <person name="Sproer C."/>
            <person name="Gram L."/>
            <person name="Overmann J."/>
        </authorList>
    </citation>
    <scope>NUCLEOTIDE SEQUENCE [LARGE SCALE GENOMIC DNA]</scope>
    <source>
        <strain evidence="1 2">P88</strain>
    </source>
</reference>
<evidence type="ECO:0000313" key="2">
    <source>
        <dbReference type="Proteomes" id="UP000236447"/>
    </source>
</evidence>
<dbReference type="RefSeq" id="WP_158526327.1">
    <property type="nucleotide sequence ID" value="NZ_CP010725.1"/>
</dbReference>
<organism evidence="1 2">
    <name type="scientific">Phaeobacter inhibens</name>
    <dbReference type="NCBI Taxonomy" id="221822"/>
    <lineage>
        <taxon>Bacteria</taxon>
        <taxon>Pseudomonadati</taxon>
        <taxon>Pseudomonadota</taxon>
        <taxon>Alphaproteobacteria</taxon>
        <taxon>Rhodobacterales</taxon>
        <taxon>Roseobacteraceae</taxon>
        <taxon>Phaeobacter</taxon>
    </lineage>
</organism>
<evidence type="ECO:0000313" key="1">
    <source>
        <dbReference type="EMBL" id="AUQ99360.1"/>
    </source>
</evidence>
<dbReference type="Proteomes" id="UP000236447">
    <property type="component" value="Chromosome"/>
</dbReference>